<accession>A0A146KH00</accession>
<gene>
    <name evidence="1" type="ORF">TPC1_10862</name>
</gene>
<dbReference type="Pfam" id="PF13306">
    <property type="entry name" value="LRR_5"/>
    <property type="match status" value="2"/>
</dbReference>
<dbReference type="EMBL" id="GDID01000644">
    <property type="protein sequence ID" value="JAP95962.1"/>
    <property type="molecule type" value="Transcribed_RNA"/>
</dbReference>
<dbReference type="AlphaFoldDB" id="A0A146KH00"/>
<reference evidence="1" key="1">
    <citation type="submission" date="2015-07" db="EMBL/GenBank/DDBJ databases">
        <title>Adaptation to a free-living lifestyle via gene acquisitions in the diplomonad Trepomonas sp. PC1.</title>
        <authorList>
            <person name="Xu F."/>
            <person name="Jerlstrom-Hultqvist J."/>
            <person name="Kolisko M."/>
            <person name="Simpson A.G.B."/>
            <person name="Roger A.J."/>
            <person name="Svard S.G."/>
            <person name="Andersson J.O."/>
        </authorList>
    </citation>
    <scope>NUCLEOTIDE SEQUENCE</scope>
    <source>
        <strain evidence="1">PC1</strain>
    </source>
</reference>
<dbReference type="SUPFAM" id="SSF52058">
    <property type="entry name" value="L domain-like"/>
    <property type="match status" value="2"/>
</dbReference>
<protein>
    <submittedName>
        <fullName evidence="1">Leucine rich repeats-containing protein</fullName>
    </submittedName>
</protein>
<feature type="non-terminal residue" evidence="1">
    <location>
        <position position="1"/>
    </location>
</feature>
<dbReference type="InterPro" id="IPR026906">
    <property type="entry name" value="LRR_5"/>
</dbReference>
<dbReference type="InterPro" id="IPR032675">
    <property type="entry name" value="LRR_dom_sf"/>
</dbReference>
<dbReference type="Gene3D" id="3.80.10.10">
    <property type="entry name" value="Ribonuclease Inhibitor"/>
    <property type="match status" value="2"/>
</dbReference>
<dbReference type="InterPro" id="IPR053139">
    <property type="entry name" value="Surface_bspA-like"/>
</dbReference>
<evidence type="ECO:0000313" key="1">
    <source>
        <dbReference type="EMBL" id="JAP95962.1"/>
    </source>
</evidence>
<sequence>FCYFPQLQIIEGFAFGKCKSLYKILGDKIKQIGDYAFDSCINLTHIDLCEVEHFGSCCLQSTSLISIQNTKAIEINGSFLNIDTLQQIKMENLEQINSHQEFQNCGNLKFMDLPRLQYISDHMDLDDVFISYSSSEYAKKNFPIQNNQITRQNILKSRFINYPTMIALKGLILIEQDEIPKFTFERQKIMLFAHCLNVKIVRNDAFSKCYQLRRFFSRQLSVIEERSFNCCLALTRIDLSKIQYFKSESFRYCHSFISLQLSAALMLEQHSFNSCLGLRQIIAPKLQLIINPFSGCKDEVRIVSGLETAKQNKIFRVCQEQLFFQEILAEQFVERRDFRNQLQKMQQSCFVVRRYGALEKEKQK</sequence>
<dbReference type="PANTHER" id="PTHR45661:SF3">
    <property type="entry name" value="IG-LIKE DOMAIN-CONTAINING PROTEIN"/>
    <property type="match status" value="1"/>
</dbReference>
<organism evidence="1">
    <name type="scientific">Trepomonas sp. PC1</name>
    <dbReference type="NCBI Taxonomy" id="1076344"/>
    <lineage>
        <taxon>Eukaryota</taxon>
        <taxon>Metamonada</taxon>
        <taxon>Diplomonadida</taxon>
        <taxon>Hexamitidae</taxon>
        <taxon>Hexamitinae</taxon>
        <taxon>Trepomonas</taxon>
    </lineage>
</organism>
<dbReference type="PANTHER" id="PTHR45661">
    <property type="entry name" value="SURFACE ANTIGEN"/>
    <property type="match status" value="1"/>
</dbReference>
<name>A0A146KH00_9EUKA</name>
<proteinExistence type="predicted"/>